<evidence type="ECO:0000256" key="1">
    <source>
        <dbReference type="SAM" id="Phobius"/>
    </source>
</evidence>
<evidence type="ECO:0000313" key="3">
    <source>
        <dbReference type="Proteomes" id="UP000324260"/>
    </source>
</evidence>
<dbReference type="Pfam" id="PF14373">
    <property type="entry name" value="Imm_superinfect"/>
    <property type="match status" value="1"/>
</dbReference>
<gene>
    <name evidence="2" type="ORF">FZZ93_05815</name>
</gene>
<dbReference type="AlphaFoldDB" id="A0A5D9DA72"/>
<name>A0A5D9DA72_HALER</name>
<feature type="transmembrane region" description="Helical" evidence="1">
    <location>
        <begin position="12"/>
        <end position="32"/>
    </location>
</feature>
<dbReference type="Proteomes" id="UP000324260">
    <property type="component" value="Unassembled WGS sequence"/>
</dbReference>
<dbReference type="EMBL" id="VTPU01000004">
    <property type="protein sequence ID" value="TZG40657.1"/>
    <property type="molecule type" value="Genomic_DNA"/>
</dbReference>
<keyword evidence="1" id="KW-0472">Membrane</keyword>
<dbReference type="InterPro" id="IPR016410">
    <property type="entry name" value="Phage_imm"/>
</dbReference>
<keyword evidence="3" id="KW-1185">Reference proteome</keyword>
<keyword evidence="1" id="KW-1133">Transmembrane helix</keyword>
<sequence length="70" mass="7624">MLHTVSGIPGHPLLWLAVLVAGYFLPLIIAAWRNMPNAVAISVLNVVAGWTFVGWVVALVWSCLDKPDSR</sequence>
<organism evidence="2 3">
    <name type="scientific">Halomonas eurihalina</name>
    <dbReference type="NCBI Taxonomy" id="42566"/>
    <lineage>
        <taxon>Bacteria</taxon>
        <taxon>Pseudomonadati</taxon>
        <taxon>Pseudomonadota</taxon>
        <taxon>Gammaproteobacteria</taxon>
        <taxon>Oceanospirillales</taxon>
        <taxon>Halomonadaceae</taxon>
        <taxon>Halomonas</taxon>
    </lineage>
</organism>
<reference evidence="2 3" key="1">
    <citation type="submission" date="2019-08" db="EMBL/GenBank/DDBJ databases">
        <title>Draft Genome Sequence of Halomonas eurihalina Isolated from Preserved Hide-surface.</title>
        <authorList>
            <person name="Hussain S.A."/>
            <person name="Xu A."/>
            <person name="Sarker M."/>
            <person name="Sommers C."/>
        </authorList>
    </citation>
    <scope>NUCLEOTIDE SEQUENCE [LARGE SCALE GENOMIC DNA]</scope>
    <source>
        <strain evidence="2 3">MS1</strain>
    </source>
</reference>
<dbReference type="OrthoDB" id="9814116at2"/>
<accession>A0A5D9DA72</accession>
<proteinExistence type="predicted"/>
<keyword evidence="1" id="KW-0812">Transmembrane</keyword>
<feature type="transmembrane region" description="Helical" evidence="1">
    <location>
        <begin position="38"/>
        <end position="64"/>
    </location>
</feature>
<comment type="caution">
    <text evidence="2">The sequence shown here is derived from an EMBL/GenBank/DDBJ whole genome shotgun (WGS) entry which is preliminary data.</text>
</comment>
<evidence type="ECO:0000313" key="2">
    <source>
        <dbReference type="EMBL" id="TZG40657.1"/>
    </source>
</evidence>
<protein>
    <submittedName>
        <fullName evidence="2">Superinfection immunity protein</fullName>
    </submittedName>
</protein>